<dbReference type="WBParaSite" id="ASIM_0001005501-mRNA-1">
    <property type="protein sequence ID" value="ASIM_0001005501-mRNA-1"/>
    <property type="gene ID" value="ASIM_0001005501"/>
</dbReference>
<reference evidence="5 6" key="2">
    <citation type="submission" date="2018-11" db="EMBL/GenBank/DDBJ databases">
        <authorList>
            <consortium name="Pathogen Informatics"/>
        </authorList>
    </citation>
    <scope>NUCLEOTIDE SEQUENCE [LARGE SCALE GENOMIC DNA]</scope>
</reference>
<evidence type="ECO:0000313" key="5">
    <source>
        <dbReference type="EMBL" id="VDK41732.1"/>
    </source>
</evidence>
<reference evidence="7" key="1">
    <citation type="submission" date="2016-04" db="UniProtKB">
        <authorList>
            <consortium name="WormBaseParasite"/>
        </authorList>
    </citation>
    <scope>IDENTIFICATION</scope>
</reference>
<accession>A0A158PMR7</accession>
<keyword evidence="6" id="KW-1185">Reference proteome</keyword>
<dbReference type="Proteomes" id="UP000267096">
    <property type="component" value="Unassembled WGS sequence"/>
</dbReference>
<organism evidence="7">
    <name type="scientific">Anisakis simplex</name>
    <name type="common">Herring worm</name>
    <dbReference type="NCBI Taxonomy" id="6269"/>
    <lineage>
        <taxon>Eukaryota</taxon>
        <taxon>Metazoa</taxon>
        <taxon>Ecdysozoa</taxon>
        <taxon>Nematoda</taxon>
        <taxon>Chromadorea</taxon>
        <taxon>Rhabditida</taxon>
        <taxon>Spirurina</taxon>
        <taxon>Ascaridomorpha</taxon>
        <taxon>Ascaridoidea</taxon>
        <taxon>Anisakidae</taxon>
        <taxon>Anisakis</taxon>
        <taxon>Anisakis simplex complex</taxon>
    </lineage>
</organism>
<keyword evidence="2" id="KW-0479">Metal-binding</keyword>
<dbReference type="GO" id="GO:0008253">
    <property type="term" value="F:5'-nucleotidase activity"/>
    <property type="evidence" value="ECO:0007669"/>
    <property type="project" value="TreeGrafter"/>
</dbReference>
<dbReference type="PANTHER" id="PTHR12103:SF12">
    <property type="entry name" value="FI20020P1"/>
    <property type="match status" value="1"/>
</dbReference>
<dbReference type="AlphaFoldDB" id="A0A158PMR7"/>
<dbReference type="EMBL" id="UYRR01030971">
    <property type="protein sequence ID" value="VDK41732.1"/>
    <property type="molecule type" value="Genomic_DNA"/>
</dbReference>
<evidence type="ECO:0000256" key="3">
    <source>
        <dbReference type="ARBA" id="ARBA00022801"/>
    </source>
</evidence>
<evidence type="ECO:0000256" key="1">
    <source>
        <dbReference type="ARBA" id="ARBA00009589"/>
    </source>
</evidence>
<dbReference type="SUPFAM" id="SSF56784">
    <property type="entry name" value="HAD-like"/>
    <property type="match status" value="1"/>
</dbReference>
<evidence type="ECO:0000256" key="2">
    <source>
        <dbReference type="ARBA" id="ARBA00022723"/>
    </source>
</evidence>
<evidence type="ECO:0000256" key="4">
    <source>
        <dbReference type="ARBA" id="ARBA00022842"/>
    </source>
</evidence>
<dbReference type="InterPro" id="IPR008380">
    <property type="entry name" value="HAD-SF_hydro_IG_5-nucl"/>
</dbReference>
<dbReference type="InterPro" id="IPR023214">
    <property type="entry name" value="HAD_sf"/>
</dbReference>
<comment type="similarity">
    <text evidence="1">Belongs to the 5'(3')-deoxyribonucleotidase family.</text>
</comment>
<proteinExistence type="inferred from homology"/>
<keyword evidence="4" id="KW-0460">Magnesium</keyword>
<evidence type="ECO:0000313" key="6">
    <source>
        <dbReference type="Proteomes" id="UP000267096"/>
    </source>
</evidence>
<dbReference type="InterPro" id="IPR036412">
    <property type="entry name" value="HAD-like_sf"/>
</dbReference>
<dbReference type="GO" id="GO:0046872">
    <property type="term" value="F:metal ion binding"/>
    <property type="evidence" value="ECO:0007669"/>
    <property type="project" value="UniProtKB-KW"/>
</dbReference>
<name>A0A158PMR7_ANISI</name>
<dbReference type="PANTHER" id="PTHR12103">
    <property type="entry name" value="5'-NUCLEOTIDASE DOMAIN-CONTAINING"/>
    <property type="match status" value="1"/>
</dbReference>
<dbReference type="Gene3D" id="3.40.50.1000">
    <property type="entry name" value="HAD superfamily/HAD-like"/>
    <property type="match status" value="1"/>
</dbReference>
<gene>
    <name evidence="5" type="ORF">ASIM_LOCUS9786</name>
</gene>
<sequence length="491" mass="56984">MHSSAQISEVTAVVDPRDVFCNNALSLQKISVYGFDYDYTLAVYTRAINQLIYDLSMNRLIQHYKYPRGLLSVSYDPKFAIRGLHYDVTNSCLLKLDSYSQIQNGTVYRGRKKLSRDDIINIYGSLSLSDAKGRGLMQLIDLFSLPWAGLLSTVVQYFDDNAITFDPLCMYQDVASSVKYVHISGEMYRAVISDLEHYVHKNNGLKEYLTRLVSNGKQLFMNIEHSTIRTESLLLCIDEMNSGVSSFRNRGMCYMLGEDWRKYFSYIVVMAKKPDFFQGRAPFRSYHEEDDSLSYEKVTSLEKGKIYAGGNIAALSQQALFHDRRVLYFGDHIYTDLADPMLMLGWHTAAIVPELAREIRLQNSQEYRLNITWLYHLTLLIEKYQKFGDNDPQIRKLIDEWFDETVEVGEHVKVMFNPRFGSLFRTFTNMTFFSRRLNRLSDIYMSRLPNLLKYSDDHTFFPRRNALPHEIAMPFAALSSFAHRPFITCSN</sequence>
<evidence type="ECO:0000313" key="7">
    <source>
        <dbReference type="WBParaSite" id="ASIM_0001005501-mRNA-1"/>
    </source>
</evidence>
<dbReference type="Pfam" id="PF05761">
    <property type="entry name" value="5_nucleotid"/>
    <property type="match status" value="1"/>
</dbReference>
<dbReference type="NCBIfam" id="TIGR02244">
    <property type="entry name" value="HAD-IG-Ncltidse"/>
    <property type="match status" value="1"/>
</dbReference>
<dbReference type="OrthoDB" id="409330at2759"/>
<keyword evidence="3" id="KW-0378">Hydrolase</keyword>
<protein>
    <submittedName>
        <fullName evidence="7">5'-nucleotidase domain-containing protein 3</fullName>
    </submittedName>
</protein>